<reference evidence="2 3" key="2">
    <citation type="submission" date="2024-07" db="EMBL/GenBank/DDBJ databases">
        <authorList>
            <person name="Akdeniz Z."/>
        </authorList>
    </citation>
    <scope>NUCLEOTIDE SEQUENCE [LARGE SCALE GENOMIC DNA]</scope>
</reference>
<protein>
    <submittedName>
        <fullName evidence="2">Hypothetical_protein</fullName>
    </submittedName>
</protein>
<name>A0AA86PLE3_9EUKA</name>
<evidence type="ECO:0000313" key="2">
    <source>
        <dbReference type="EMBL" id="CAL6066119.1"/>
    </source>
</evidence>
<organism evidence="1">
    <name type="scientific">Hexamita inflata</name>
    <dbReference type="NCBI Taxonomy" id="28002"/>
    <lineage>
        <taxon>Eukaryota</taxon>
        <taxon>Metamonada</taxon>
        <taxon>Diplomonadida</taxon>
        <taxon>Hexamitidae</taxon>
        <taxon>Hexamitinae</taxon>
        <taxon>Hexamita</taxon>
    </lineage>
</organism>
<dbReference type="EMBL" id="CAXDID020000258">
    <property type="protein sequence ID" value="CAL6066119.1"/>
    <property type="molecule type" value="Genomic_DNA"/>
</dbReference>
<gene>
    <name evidence="1" type="ORF">HINF_LOCUS29855</name>
    <name evidence="2" type="ORF">HINF_LOCUS52169</name>
</gene>
<keyword evidence="3" id="KW-1185">Reference proteome</keyword>
<evidence type="ECO:0000313" key="3">
    <source>
        <dbReference type="Proteomes" id="UP001642409"/>
    </source>
</evidence>
<dbReference type="AlphaFoldDB" id="A0AA86PLE3"/>
<sequence length="139" mass="15814">MDARSSDIRRRPASLAGTDSMAHLSRKLFPLSNASCELGPAPCLLAFDFQNWLSSLVMWRSFQPRHVGIDGEPDFCFRKSAMLNIVTQWGTHSSMFFGTEIEFGLQNGRSHRIQNCDVGSCFWRRLHHIPISQEKGMIQ</sequence>
<dbReference type="EMBL" id="CATOUU010000698">
    <property type="protein sequence ID" value="CAI9942210.1"/>
    <property type="molecule type" value="Genomic_DNA"/>
</dbReference>
<proteinExistence type="predicted"/>
<reference evidence="1" key="1">
    <citation type="submission" date="2023-06" db="EMBL/GenBank/DDBJ databases">
        <authorList>
            <person name="Kurt Z."/>
        </authorList>
    </citation>
    <scope>NUCLEOTIDE SEQUENCE</scope>
</reference>
<dbReference type="Proteomes" id="UP001642409">
    <property type="component" value="Unassembled WGS sequence"/>
</dbReference>
<accession>A0AA86PLE3</accession>
<comment type="caution">
    <text evidence="1">The sequence shown here is derived from an EMBL/GenBank/DDBJ whole genome shotgun (WGS) entry which is preliminary data.</text>
</comment>
<evidence type="ECO:0000313" key="1">
    <source>
        <dbReference type="EMBL" id="CAI9942210.1"/>
    </source>
</evidence>